<dbReference type="GO" id="GO:0016301">
    <property type="term" value="F:kinase activity"/>
    <property type="evidence" value="ECO:0007669"/>
    <property type="project" value="UniProtKB-KW"/>
</dbReference>
<feature type="transmembrane region" description="Helical" evidence="3">
    <location>
        <begin position="47"/>
        <end position="67"/>
    </location>
</feature>
<dbReference type="AlphaFoldDB" id="A0A6I1GJ93"/>
<keyword evidence="4" id="KW-0418">Kinase</keyword>
<accession>A0A6I1GJ93</accession>
<feature type="coiled-coil region" evidence="1">
    <location>
        <begin position="160"/>
        <end position="187"/>
    </location>
</feature>
<sequence length="426" mass="45954">MRHPMTGPRRFHPILGTIAAILATLNAADTITLLNRGWFVFASTQDAASITLGLAMTAIIAATTLAVAWFPRQAALATCALWFTLACMPTLIFSMSWTLALDMLFAMVVVMRGSLLTGQLIMDACLLAPMISGTIGGLLHLDYADLTLFAVILGCLNIVMSIIEAAAAKRRRERQRLENEQRQRQEEIVHQLHDDVANRLSYTLLRMEHDDDTTVSGLADEHSRAELDELADEVRKALASTRQAVNILSGRSAADERTSRRDRMSDFDGGGSVGAVSDIADEIAPKAALDRLSGVVSDERRRLERLGITGLAVLPTSFAAGVGRRTLETTEALLRECFANIAKHAEPEGGYVLAVAVRPAGMVVSLSDTPAQAGDAAHTHDGRSTGKGLDHYRRLLEDGGGSLTIADEDGQWTMTAIIPQTLSDNP</sequence>
<evidence type="ECO:0000256" key="1">
    <source>
        <dbReference type="SAM" id="Coils"/>
    </source>
</evidence>
<proteinExistence type="predicted"/>
<keyword evidence="3" id="KW-1133">Transmembrane helix</keyword>
<dbReference type="RefSeq" id="WP_152235184.1">
    <property type="nucleotide sequence ID" value="NZ_JBHSKZ010000053.1"/>
</dbReference>
<gene>
    <name evidence="4" type="ORF">F7D09_1786</name>
</gene>
<reference evidence="4 5" key="1">
    <citation type="submission" date="2019-09" db="EMBL/GenBank/DDBJ databases">
        <title>Characterization of the phylogenetic diversity of two novel species belonging to the genus Bifidobacterium: Bifidobacterium cebidarum sp. nov. and Bifidobacterium leontopitheci sp. nov.</title>
        <authorList>
            <person name="Lugli G.A."/>
            <person name="Duranti S."/>
            <person name="Milani C."/>
            <person name="Turroni F."/>
            <person name="Ventura M."/>
        </authorList>
    </citation>
    <scope>NUCLEOTIDE SEQUENCE [LARGE SCALE GENOMIC DNA]</scope>
    <source>
        <strain evidence="4 5">LMG 31471</strain>
    </source>
</reference>
<dbReference type="Proteomes" id="UP000441772">
    <property type="component" value="Unassembled WGS sequence"/>
</dbReference>
<keyword evidence="3" id="KW-0472">Membrane</keyword>
<evidence type="ECO:0000256" key="3">
    <source>
        <dbReference type="SAM" id="Phobius"/>
    </source>
</evidence>
<evidence type="ECO:0000256" key="2">
    <source>
        <dbReference type="SAM" id="MobiDB-lite"/>
    </source>
</evidence>
<keyword evidence="4" id="KW-0808">Transferase</keyword>
<feature type="transmembrane region" description="Helical" evidence="3">
    <location>
        <begin position="74"/>
        <end position="93"/>
    </location>
</feature>
<dbReference type="EMBL" id="WBVT01000035">
    <property type="protein sequence ID" value="KAB7789696.1"/>
    <property type="molecule type" value="Genomic_DNA"/>
</dbReference>
<dbReference type="InterPro" id="IPR036890">
    <property type="entry name" value="HATPase_C_sf"/>
</dbReference>
<keyword evidence="3" id="KW-0812">Transmembrane</keyword>
<comment type="caution">
    <text evidence="4">The sequence shown here is derived from an EMBL/GenBank/DDBJ whole genome shotgun (WGS) entry which is preliminary data.</text>
</comment>
<feature type="transmembrane region" description="Helical" evidence="3">
    <location>
        <begin position="147"/>
        <end position="167"/>
    </location>
</feature>
<evidence type="ECO:0000313" key="5">
    <source>
        <dbReference type="Proteomes" id="UP000441772"/>
    </source>
</evidence>
<organism evidence="4 5">
    <name type="scientific">Bifidobacterium leontopitheci</name>
    <dbReference type="NCBI Taxonomy" id="2650774"/>
    <lineage>
        <taxon>Bacteria</taxon>
        <taxon>Bacillati</taxon>
        <taxon>Actinomycetota</taxon>
        <taxon>Actinomycetes</taxon>
        <taxon>Bifidobacteriales</taxon>
        <taxon>Bifidobacteriaceae</taxon>
        <taxon>Bifidobacterium</taxon>
    </lineage>
</organism>
<keyword evidence="5" id="KW-1185">Reference proteome</keyword>
<feature type="transmembrane region" description="Helical" evidence="3">
    <location>
        <begin position="124"/>
        <end position="141"/>
    </location>
</feature>
<dbReference type="Gene3D" id="3.30.565.10">
    <property type="entry name" value="Histidine kinase-like ATPase, C-terminal domain"/>
    <property type="match status" value="1"/>
</dbReference>
<evidence type="ECO:0000313" key="4">
    <source>
        <dbReference type="EMBL" id="KAB7789696.1"/>
    </source>
</evidence>
<name>A0A6I1GJ93_9BIFI</name>
<protein>
    <submittedName>
        <fullName evidence="4">Histidine kinase</fullName>
    </submittedName>
</protein>
<keyword evidence="1" id="KW-0175">Coiled coil</keyword>
<feature type="compositionally biased region" description="Basic and acidic residues" evidence="2">
    <location>
        <begin position="253"/>
        <end position="266"/>
    </location>
</feature>
<feature type="region of interest" description="Disordered" evidence="2">
    <location>
        <begin position="251"/>
        <end position="271"/>
    </location>
</feature>